<dbReference type="EMBL" id="VNJI01000004">
    <property type="protein sequence ID" value="TVY11106.1"/>
    <property type="molecule type" value="Genomic_DNA"/>
</dbReference>
<protein>
    <submittedName>
        <fullName evidence="4">Sulfatase-like hydrolase/transferase</fullName>
    </submittedName>
</protein>
<keyword evidence="5" id="KW-1185">Reference proteome</keyword>
<dbReference type="PANTHER" id="PTHR45953">
    <property type="entry name" value="IDURONATE 2-SULFATASE"/>
    <property type="match status" value="1"/>
</dbReference>
<dbReference type="Proteomes" id="UP000317036">
    <property type="component" value="Unassembled WGS sequence"/>
</dbReference>
<dbReference type="InterPro" id="IPR000917">
    <property type="entry name" value="Sulfatase_N"/>
</dbReference>
<evidence type="ECO:0000313" key="4">
    <source>
        <dbReference type="EMBL" id="TVY11106.1"/>
    </source>
</evidence>
<comment type="caution">
    <text evidence="4">The sequence shown here is derived from an EMBL/GenBank/DDBJ whole genome shotgun (WGS) entry which is preliminary data.</text>
</comment>
<dbReference type="Pfam" id="PF00884">
    <property type="entry name" value="Sulfatase"/>
    <property type="match status" value="1"/>
</dbReference>
<keyword evidence="1" id="KW-0479">Metal-binding</keyword>
<reference evidence="4 5" key="1">
    <citation type="submission" date="2019-07" db="EMBL/GenBank/DDBJ databases">
        <authorList>
            <person name="Kim J."/>
        </authorList>
    </citation>
    <scope>NUCLEOTIDE SEQUENCE [LARGE SCALE GENOMIC DNA]</scope>
    <source>
        <strain evidence="4 5">JC52</strain>
    </source>
</reference>
<feature type="domain" description="Sulfatase N-terminal" evidence="3">
    <location>
        <begin position="4"/>
        <end position="364"/>
    </location>
</feature>
<dbReference type="GO" id="GO:0008484">
    <property type="term" value="F:sulfuric ester hydrolase activity"/>
    <property type="evidence" value="ECO:0007669"/>
    <property type="project" value="TreeGrafter"/>
</dbReference>
<dbReference type="GO" id="GO:0016740">
    <property type="term" value="F:transferase activity"/>
    <property type="evidence" value="ECO:0007669"/>
    <property type="project" value="UniProtKB-KW"/>
</dbReference>
<proteinExistence type="predicted"/>
<evidence type="ECO:0000259" key="3">
    <source>
        <dbReference type="Pfam" id="PF00884"/>
    </source>
</evidence>
<accession>A0A559KG63</accession>
<dbReference type="SUPFAM" id="SSF53649">
    <property type="entry name" value="Alkaline phosphatase-like"/>
    <property type="match status" value="1"/>
</dbReference>
<gene>
    <name evidence="4" type="ORF">FPZ49_04490</name>
</gene>
<dbReference type="RefSeq" id="WP_144843791.1">
    <property type="nucleotide sequence ID" value="NZ_VNJI01000004.1"/>
</dbReference>
<dbReference type="GO" id="GO:0046872">
    <property type="term" value="F:metal ion binding"/>
    <property type="evidence" value="ECO:0007669"/>
    <property type="project" value="UniProtKB-KW"/>
</dbReference>
<dbReference type="AlphaFoldDB" id="A0A559KG63"/>
<dbReference type="GO" id="GO:0005737">
    <property type="term" value="C:cytoplasm"/>
    <property type="evidence" value="ECO:0007669"/>
    <property type="project" value="TreeGrafter"/>
</dbReference>
<dbReference type="Gene3D" id="3.40.720.10">
    <property type="entry name" value="Alkaline Phosphatase, subunit A"/>
    <property type="match status" value="1"/>
</dbReference>
<evidence type="ECO:0000256" key="1">
    <source>
        <dbReference type="ARBA" id="ARBA00022723"/>
    </source>
</evidence>
<organism evidence="4 5">
    <name type="scientific">Paenibacillus cremeus</name>
    <dbReference type="NCBI Taxonomy" id="2163881"/>
    <lineage>
        <taxon>Bacteria</taxon>
        <taxon>Bacillati</taxon>
        <taxon>Bacillota</taxon>
        <taxon>Bacilli</taxon>
        <taxon>Bacillales</taxon>
        <taxon>Paenibacillaceae</taxon>
        <taxon>Paenibacillus</taxon>
    </lineage>
</organism>
<dbReference type="InterPro" id="IPR017850">
    <property type="entry name" value="Alkaline_phosphatase_core_sf"/>
</dbReference>
<name>A0A559KG63_9BACL</name>
<keyword evidence="2 4" id="KW-0378">Hydrolase</keyword>
<keyword evidence="4" id="KW-0808">Transferase</keyword>
<evidence type="ECO:0000256" key="2">
    <source>
        <dbReference type="ARBA" id="ARBA00022801"/>
    </source>
</evidence>
<dbReference type="OrthoDB" id="9762324at2"/>
<sequence>MKQPNILWICTDQQRFDTLGCTGNSFVETPNIDHLAANGVLFENAFSQSTVCTPSRASFLTGRYPRTTRCRQNGQNIPEDEVLVTRLLADNGYGCGLSGKLHISACHPSATFAGERRINDGYHQFHWSHHPENSWPTNEYIQWVRAKGKEYNPQPYEGSRYVQIGPDAADHQTTWCAEMAVQFIEANEEYDSPWLFSVNMFDPHHPFNPPMDYLQRYLDRLDEIPLPNYVEGELDSKTYVQRFDHHGAYGMPKLYPYSKMIASDHRLLTAAYWAMVDLIDVQVGRMLEALERTGQLDNTIVIFMSDHGELLGDHGVYLKGPFFYEPSVHVPLIISYPGHYGRGTRVTDLVELVDLAPTLLEAAGLPKHPGMQGKSLGKLLTGEASDADSGEKHRDDIYCEHYNASSKQDGVGGFATMVRTERYKLAVYHQKGEGELYDLAEDPNESVNLWNAPEAAAIQMEMMVRLCDRMAETVDPLPVRLSGW</sequence>
<evidence type="ECO:0000313" key="5">
    <source>
        <dbReference type="Proteomes" id="UP000317036"/>
    </source>
</evidence>
<dbReference type="PANTHER" id="PTHR45953:SF1">
    <property type="entry name" value="IDURONATE 2-SULFATASE"/>
    <property type="match status" value="1"/>
</dbReference>